<reference evidence="2 3" key="1">
    <citation type="submission" date="2022-04" db="EMBL/GenBank/DDBJ databases">
        <title>Identification of a novel bacterium isolated from mangrove sediments.</title>
        <authorList>
            <person name="Pan X."/>
        </authorList>
    </citation>
    <scope>NUCLEOTIDE SEQUENCE [LARGE SCALE GENOMIC DNA]</scope>
    <source>
        <strain evidence="2 3">B2638</strain>
    </source>
</reference>
<dbReference type="Pfam" id="PF00781">
    <property type="entry name" value="DAGK_cat"/>
    <property type="match status" value="1"/>
</dbReference>
<sequence length="349" mass="38494">MHGTIYEFETLPTFGKSNRPHKAGPARTARRGRAVPLVGIIRNPRSHRNKGVAPEMAECSNILTETPRTREDLFVTLDGFARRGIDYLVIDGGDGTVRDVLSCGAEIFDEDWPALIVLPKGKTNALTVDLGLPNHWSLSEALAAAHRGHTETRRPLRITPADDAAEEHCVQGFILGTGAFAMATEAGQEAHRRGAFNSFAVGLTILWSVMQTLFGSARNPWRKCTPTRIVDRLTGRDLPHPGRGDAGERFMTVATTFEKFPLRARPFGRNPAPGLKMAVIDWPVRRVMALLPLVLFGFYSRFMTRKGTQRFHASELELDIGGPFILDGEAFPAGRYVLDEGPQLTFVVP</sequence>
<dbReference type="GO" id="GO:0016301">
    <property type="term" value="F:kinase activity"/>
    <property type="evidence" value="ECO:0007669"/>
    <property type="project" value="UniProtKB-KW"/>
</dbReference>
<evidence type="ECO:0000313" key="3">
    <source>
        <dbReference type="Proteomes" id="UP001202281"/>
    </source>
</evidence>
<proteinExistence type="predicted"/>
<dbReference type="Gene3D" id="3.40.50.10330">
    <property type="entry name" value="Probable inorganic polyphosphate/atp-NAD kinase, domain 1"/>
    <property type="match status" value="1"/>
</dbReference>
<comment type="caution">
    <text evidence="2">The sequence shown here is derived from an EMBL/GenBank/DDBJ whole genome shotgun (WGS) entry which is preliminary data.</text>
</comment>
<name>A0ABT0BPZ7_9SPHN</name>
<keyword evidence="2" id="KW-0808">Transferase</keyword>
<dbReference type="InterPro" id="IPR001206">
    <property type="entry name" value="Diacylglycerol_kinase_cat_dom"/>
</dbReference>
<keyword evidence="2" id="KW-0418">Kinase</keyword>
<organism evidence="2 3">
    <name type="scientific">Novosphingobium beihaiensis</name>
    <dbReference type="NCBI Taxonomy" id="2930389"/>
    <lineage>
        <taxon>Bacteria</taxon>
        <taxon>Pseudomonadati</taxon>
        <taxon>Pseudomonadota</taxon>
        <taxon>Alphaproteobacteria</taxon>
        <taxon>Sphingomonadales</taxon>
        <taxon>Sphingomonadaceae</taxon>
        <taxon>Novosphingobium</taxon>
    </lineage>
</organism>
<dbReference type="PROSITE" id="PS50146">
    <property type="entry name" value="DAGK"/>
    <property type="match status" value="1"/>
</dbReference>
<protein>
    <submittedName>
        <fullName evidence="2">Diacylglycerol kinase</fullName>
    </submittedName>
</protein>
<dbReference type="Proteomes" id="UP001202281">
    <property type="component" value="Unassembled WGS sequence"/>
</dbReference>
<feature type="domain" description="DAGKc" evidence="1">
    <location>
        <begin position="62"/>
        <end position="165"/>
    </location>
</feature>
<dbReference type="EMBL" id="JALHLG010000011">
    <property type="protein sequence ID" value="MCJ2187121.1"/>
    <property type="molecule type" value="Genomic_DNA"/>
</dbReference>
<accession>A0ABT0BPZ7</accession>
<keyword evidence="3" id="KW-1185">Reference proteome</keyword>
<dbReference type="InterPro" id="IPR017438">
    <property type="entry name" value="ATP-NAD_kinase_N"/>
</dbReference>
<dbReference type="SUPFAM" id="SSF111331">
    <property type="entry name" value="NAD kinase/diacylglycerol kinase-like"/>
    <property type="match status" value="1"/>
</dbReference>
<evidence type="ECO:0000259" key="1">
    <source>
        <dbReference type="PROSITE" id="PS50146"/>
    </source>
</evidence>
<dbReference type="InterPro" id="IPR016064">
    <property type="entry name" value="NAD/diacylglycerol_kinase_sf"/>
</dbReference>
<dbReference type="RefSeq" id="WP_243920407.1">
    <property type="nucleotide sequence ID" value="NZ_JALHLG010000011.1"/>
</dbReference>
<evidence type="ECO:0000313" key="2">
    <source>
        <dbReference type="EMBL" id="MCJ2187121.1"/>
    </source>
</evidence>
<gene>
    <name evidence="2" type="ORF">MTR66_09880</name>
</gene>